<comment type="caution">
    <text evidence="6">The sequence shown here is derived from an EMBL/GenBank/DDBJ whole genome shotgun (WGS) entry which is preliminary data.</text>
</comment>
<dbReference type="CDD" id="cd13530">
    <property type="entry name" value="PBP2_peptides_like"/>
    <property type="match status" value="1"/>
</dbReference>
<keyword evidence="1 4" id="KW-0732">Signal</keyword>
<dbReference type="Pfam" id="PF00497">
    <property type="entry name" value="SBP_bac_3"/>
    <property type="match status" value="1"/>
</dbReference>
<evidence type="ECO:0000256" key="3">
    <source>
        <dbReference type="ARBA" id="ARBA00023288"/>
    </source>
</evidence>
<reference evidence="7" key="1">
    <citation type="submission" date="2018-10" db="EMBL/GenBank/DDBJ databases">
        <title>FDA dAtabase for Regulatory Grade micrObial Sequences (FDA-ARGOS): Supporting development and validation of Infectious Disease Dx tests.</title>
        <authorList>
            <person name="Minogue T."/>
            <person name="Wolcott M."/>
            <person name="Wasieloski L."/>
            <person name="Aguilar W."/>
            <person name="Moore D."/>
            <person name="Tallon L."/>
            <person name="Sadzewicz L."/>
            <person name="Sengamalay N."/>
            <person name="Ott S."/>
            <person name="Godinez A."/>
            <person name="Nagaraj S."/>
            <person name="Vavikolanu K."/>
            <person name="Vyas G."/>
            <person name="Nadendla S."/>
            <person name="George J."/>
            <person name="Sichtig H."/>
        </authorList>
    </citation>
    <scope>NUCLEOTIDE SEQUENCE [LARGE SCALE GENOMIC DNA]</scope>
    <source>
        <strain evidence="7">FDAARGOS_343</strain>
    </source>
</reference>
<evidence type="ECO:0000256" key="2">
    <source>
        <dbReference type="ARBA" id="ARBA00023139"/>
    </source>
</evidence>
<sequence length="276" mass="29641">MFKFRNIKIITLATVISASAILAACGNETSGSAENALDEVKNRGELIIGTTGDYRPFSYLDEGNELTGYDVDWAKAIADKMGVEAKFETGEFSGLIPGLSQGRFDVVMSSVHINDERKKSVDFSDAYAMDGAVAIIKKGEKALDGPEDISGLTVGVNSGSNWEELVQSIGGYKEMKTYPGPTESISDLLNDRIDVVVMGEAAAGSYILNSPDGDKIEISGEPLNQGESSIISIAIKKDSPELTEALNEAIQEVKEDGTYDELAQKYFGMTFSDSDN</sequence>
<feature type="domain" description="Solute-binding protein family 3/N-terminal" evidence="5">
    <location>
        <begin position="45"/>
        <end position="270"/>
    </location>
</feature>
<evidence type="ECO:0000256" key="4">
    <source>
        <dbReference type="SAM" id="SignalP"/>
    </source>
</evidence>
<dbReference type="SUPFAM" id="SSF53850">
    <property type="entry name" value="Periplasmic binding protein-like II"/>
    <property type="match status" value="1"/>
</dbReference>
<accession>A0A553SS16</accession>
<feature type="signal peptide" evidence="4">
    <location>
        <begin position="1"/>
        <end position="23"/>
    </location>
</feature>
<dbReference type="PROSITE" id="PS51257">
    <property type="entry name" value="PROKAR_LIPOPROTEIN"/>
    <property type="match status" value="1"/>
</dbReference>
<evidence type="ECO:0000313" key="6">
    <source>
        <dbReference type="EMBL" id="TRZ39789.1"/>
    </source>
</evidence>
<keyword evidence="3" id="KW-0449">Lipoprotein</keyword>
<evidence type="ECO:0000259" key="5">
    <source>
        <dbReference type="SMART" id="SM00062"/>
    </source>
</evidence>
<feature type="chain" id="PRO_5022108565" evidence="4">
    <location>
        <begin position="24"/>
        <end position="276"/>
    </location>
</feature>
<dbReference type="AlphaFoldDB" id="A0A553SS16"/>
<dbReference type="SMART" id="SM00062">
    <property type="entry name" value="PBPb"/>
    <property type="match status" value="1"/>
</dbReference>
<protein>
    <submittedName>
        <fullName evidence="6">Amino acid ABC transporter substrate-binding protein</fullName>
    </submittedName>
</protein>
<dbReference type="EMBL" id="RIBP01000001">
    <property type="protein sequence ID" value="TRZ39789.1"/>
    <property type="molecule type" value="Genomic_DNA"/>
</dbReference>
<evidence type="ECO:0000256" key="1">
    <source>
        <dbReference type="ARBA" id="ARBA00022729"/>
    </source>
</evidence>
<name>A0A553SS16_NIACI</name>
<organism evidence="6 7">
    <name type="scientific">Niallia circulans</name>
    <name type="common">Bacillus circulans</name>
    <dbReference type="NCBI Taxonomy" id="1397"/>
    <lineage>
        <taxon>Bacteria</taxon>
        <taxon>Bacillati</taxon>
        <taxon>Bacillota</taxon>
        <taxon>Bacilli</taxon>
        <taxon>Bacillales</taxon>
        <taxon>Bacillaceae</taxon>
        <taxon>Niallia</taxon>
    </lineage>
</organism>
<gene>
    <name evidence="6" type="ORF">CEQ21_02255</name>
</gene>
<dbReference type="PANTHER" id="PTHR35936:SF19">
    <property type="entry name" value="AMINO-ACID-BINDING PROTEIN YXEM-RELATED"/>
    <property type="match status" value="1"/>
</dbReference>
<dbReference type="RefSeq" id="WP_185763216.1">
    <property type="nucleotide sequence ID" value="NZ_RIBP01000001.1"/>
</dbReference>
<dbReference type="Proteomes" id="UP000319837">
    <property type="component" value="Unassembled WGS sequence"/>
</dbReference>
<dbReference type="InterPro" id="IPR001638">
    <property type="entry name" value="Solute-binding_3/MltF_N"/>
</dbReference>
<proteinExistence type="predicted"/>
<dbReference type="PANTHER" id="PTHR35936">
    <property type="entry name" value="MEMBRANE-BOUND LYTIC MUREIN TRANSGLYCOSYLASE F"/>
    <property type="match status" value="1"/>
</dbReference>
<keyword evidence="2" id="KW-0564">Palmitate</keyword>
<evidence type="ECO:0000313" key="7">
    <source>
        <dbReference type="Proteomes" id="UP000319837"/>
    </source>
</evidence>
<dbReference type="Gene3D" id="3.40.190.10">
    <property type="entry name" value="Periplasmic binding protein-like II"/>
    <property type="match status" value="2"/>
</dbReference>